<dbReference type="GeneID" id="103584304"/>
<accession>A0ABM0Q5E6</accession>
<dbReference type="InterPro" id="IPR043157">
    <property type="entry name" value="Dynein_AAA1S"/>
</dbReference>
<keyword evidence="2" id="KW-1185">Reference proteome</keyword>
<proteinExistence type="predicted"/>
<name>A0ABM0Q5E6_GALVR</name>
<dbReference type="SUPFAM" id="SSF52540">
    <property type="entry name" value="P-loop containing nucleoside triphosphate hydrolases"/>
    <property type="match status" value="1"/>
</dbReference>
<dbReference type="InterPro" id="IPR035699">
    <property type="entry name" value="AAA_6"/>
</dbReference>
<evidence type="ECO:0000313" key="3">
    <source>
        <dbReference type="RefSeq" id="XP_008563587.1"/>
    </source>
</evidence>
<evidence type="ECO:0000259" key="1">
    <source>
        <dbReference type="Pfam" id="PF12774"/>
    </source>
</evidence>
<dbReference type="RefSeq" id="XP_008563587.1">
    <property type="nucleotide sequence ID" value="XM_008565365.1"/>
</dbReference>
<dbReference type="Pfam" id="PF12774">
    <property type="entry name" value="AAA_6"/>
    <property type="match status" value="2"/>
</dbReference>
<protein>
    <submittedName>
        <fullName evidence="3">Cytoplasmic dynein 1 heavy chain 1-like</fullName>
    </submittedName>
</protein>
<feature type="non-terminal residue" evidence="3">
    <location>
        <position position="1"/>
    </location>
</feature>
<feature type="domain" description="Dynein heavy chain hydrolytic ATP-binding dynein motor region" evidence="1">
    <location>
        <begin position="196"/>
        <end position="260"/>
    </location>
</feature>
<organism evidence="2 3">
    <name type="scientific">Galeopterus variegatus</name>
    <name type="common">Malayan flying lemur</name>
    <name type="synonym">Cynocephalus variegatus</name>
    <dbReference type="NCBI Taxonomy" id="482537"/>
    <lineage>
        <taxon>Eukaryota</taxon>
        <taxon>Metazoa</taxon>
        <taxon>Chordata</taxon>
        <taxon>Craniata</taxon>
        <taxon>Vertebrata</taxon>
        <taxon>Euteleostomi</taxon>
        <taxon>Mammalia</taxon>
        <taxon>Eutheria</taxon>
        <taxon>Euarchontoglires</taxon>
        <taxon>Dermoptera</taxon>
        <taxon>Cynocephalidae</taxon>
        <taxon>Galeopterus</taxon>
    </lineage>
</organism>
<dbReference type="Gene3D" id="3.40.50.300">
    <property type="entry name" value="P-loop containing nucleotide triphosphate hydrolases"/>
    <property type="match status" value="1"/>
</dbReference>
<dbReference type="Proteomes" id="UP000694923">
    <property type="component" value="Unplaced"/>
</dbReference>
<dbReference type="Gene3D" id="1.10.8.710">
    <property type="match status" value="1"/>
</dbReference>
<gene>
    <name evidence="3" type="primary">LOC103584304</name>
</gene>
<dbReference type="InterPro" id="IPR027417">
    <property type="entry name" value="P-loop_NTPase"/>
</dbReference>
<dbReference type="InterPro" id="IPR026983">
    <property type="entry name" value="DHC"/>
</dbReference>
<evidence type="ECO:0000313" key="2">
    <source>
        <dbReference type="Proteomes" id="UP000694923"/>
    </source>
</evidence>
<sequence length="294" mass="33192">SFFPFQAMGRIFVGLCQVGAWGCFDEFNRLEERMLSAVSQQVQCIQEALREHSNPNYDKTSDPITCELLNKQVKVSPDMAIFITMNPGYAGRSNLPDNLKKLFRSLAMTKPDRQLIAQVMLYSQGFRTAEVLANKIVPFFKLCDEQLSSQSHYDFGLRALKSVLVSAGNVKRERIQKIKREKEERGEAVDEGEIAENLPEQEILIQSVCETMVPKLVAEDIPLLFSLLSDVFPGVQYHRGEMTALREELKKVCQEMYLTYGDGEEVGGMWVEKVTRIVLLAAARTDPAGISVQE</sequence>
<dbReference type="PANTHER" id="PTHR46532">
    <property type="entry name" value="MALE FERTILITY FACTOR KL5"/>
    <property type="match status" value="1"/>
</dbReference>
<feature type="domain" description="Dynein heavy chain hydrolytic ATP-binding dynein motor region" evidence="1">
    <location>
        <begin position="5"/>
        <end position="176"/>
    </location>
</feature>
<reference evidence="3" key="1">
    <citation type="submission" date="2025-08" db="UniProtKB">
        <authorList>
            <consortium name="RefSeq"/>
        </authorList>
    </citation>
    <scope>IDENTIFICATION</scope>
</reference>
<dbReference type="PANTHER" id="PTHR46532:SF13">
    <property type="entry name" value="CYTOPLASMIC DYNEIN 1 HEAVY CHAIN 1"/>
    <property type="match status" value="1"/>
</dbReference>